<dbReference type="Gene3D" id="2.40.50.140">
    <property type="entry name" value="Nucleic acid-binding proteins"/>
    <property type="match status" value="1"/>
</dbReference>
<dbReference type="SUPFAM" id="SSF50249">
    <property type="entry name" value="Nucleic acid-binding proteins"/>
    <property type="match status" value="1"/>
</dbReference>
<gene>
    <name evidence="4" type="ORF">CIB43_00313</name>
</gene>
<evidence type="ECO:0000256" key="1">
    <source>
        <dbReference type="ARBA" id="ARBA00023125"/>
    </source>
</evidence>
<evidence type="ECO:0000313" key="4">
    <source>
        <dbReference type="EMBL" id="ASU14224.1"/>
    </source>
</evidence>
<dbReference type="Pfam" id="PF00436">
    <property type="entry name" value="SSB"/>
    <property type="match status" value="1"/>
</dbReference>
<dbReference type="Proteomes" id="UP000215452">
    <property type="component" value="Chromosome"/>
</dbReference>
<organism evidence="4 5">
    <name type="scientific">Mesomycoplasma hyopneumoniae</name>
    <name type="common">Mycoplasma hyopneumoniae</name>
    <dbReference type="NCBI Taxonomy" id="2099"/>
    <lineage>
        <taxon>Bacteria</taxon>
        <taxon>Bacillati</taxon>
        <taxon>Mycoplasmatota</taxon>
        <taxon>Mycoplasmoidales</taxon>
        <taxon>Metamycoplasmataceae</taxon>
        <taxon>Mesomycoplasma</taxon>
    </lineage>
</organism>
<dbReference type="InterPro" id="IPR012340">
    <property type="entry name" value="NA-bd_OB-fold"/>
</dbReference>
<evidence type="ECO:0000313" key="5">
    <source>
        <dbReference type="Proteomes" id="UP000215452"/>
    </source>
</evidence>
<feature type="compositionally biased region" description="Acidic residues" evidence="3">
    <location>
        <begin position="131"/>
        <end position="150"/>
    </location>
</feature>
<dbReference type="EMBL" id="CP022714">
    <property type="protein sequence ID" value="ASU14224.1"/>
    <property type="molecule type" value="Genomic_DNA"/>
</dbReference>
<evidence type="ECO:0000256" key="3">
    <source>
        <dbReference type="SAM" id="MobiDB-lite"/>
    </source>
</evidence>
<dbReference type="PROSITE" id="PS50935">
    <property type="entry name" value="SSB"/>
    <property type="match status" value="1"/>
</dbReference>
<dbReference type="GO" id="GO:0003697">
    <property type="term" value="F:single-stranded DNA binding"/>
    <property type="evidence" value="ECO:0007669"/>
    <property type="project" value="InterPro"/>
</dbReference>
<dbReference type="RefSeq" id="WP_088172525.1">
    <property type="nucleotide sequence ID" value="NZ_CP098239.1"/>
</dbReference>
<proteinExistence type="predicted"/>
<reference evidence="4 5" key="1">
    <citation type="submission" date="2017-08" db="EMBL/GenBank/DDBJ databases">
        <title>The complete genome sequence of a Mycoplasma hyopneumoniae isolate in Korea.</title>
        <authorList>
            <person name="Han J."/>
            <person name="Lee N."/>
        </authorList>
    </citation>
    <scope>NUCLEOTIDE SEQUENCE [LARGE SCALE GENOMIC DNA]</scope>
    <source>
        <strain evidence="4 5">KM014</strain>
    </source>
</reference>
<sequence>MWSKSSNRLGLVGRLASFVNIKETKTDNKPYLYFSLAVTNKDETTDFFNIFSFSPELLKLADLVTKGSPIVLRAHLKSFWKNQKKELMIILDDYKLLETADQLRARKNKILEKESAKNNENLVQIENLNNQEDDEDPFEGWDLEGVDEGE</sequence>
<keyword evidence="1 2" id="KW-0238">DNA-binding</keyword>
<evidence type="ECO:0000256" key="2">
    <source>
        <dbReference type="PROSITE-ProRule" id="PRU00252"/>
    </source>
</evidence>
<feature type="region of interest" description="Disordered" evidence="3">
    <location>
        <begin position="126"/>
        <end position="150"/>
    </location>
</feature>
<accession>A0A223M9M8</accession>
<name>A0A223M9M8_MESHO</name>
<dbReference type="CDD" id="cd04496">
    <property type="entry name" value="SSB_OBF"/>
    <property type="match status" value="1"/>
</dbReference>
<dbReference type="AlphaFoldDB" id="A0A223M9M8"/>
<dbReference type="InterPro" id="IPR000424">
    <property type="entry name" value="Primosome_PriB/ssb"/>
</dbReference>
<protein>
    <submittedName>
        <fullName evidence="4">Single-stranded DNA-binding protein</fullName>
    </submittedName>
</protein>